<accession>A0ABU5K0B7</accession>
<dbReference type="EMBL" id="JAXOVW010000048">
    <property type="protein sequence ID" value="MDZ5609066.1"/>
    <property type="molecule type" value="Genomic_DNA"/>
</dbReference>
<name>A0ABU5K0B7_9BACI</name>
<dbReference type="InterPro" id="IPR050661">
    <property type="entry name" value="BglG_antiterminators"/>
</dbReference>
<dbReference type="PANTHER" id="PTHR30185">
    <property type="entry name" value="CRYPTIC BETA-GLUCOSIDE BGL OPERON ANTITERMINATOR"/>
    <property type="match status" value="1"/>
</dbReference>
<keyword evidence="6" id="KW-1185">Reference proteome</keyword>
<evidence type="ECO:0000259" key="3">
    <source>
        <dbReference type="Pfam" id="PF05043"/>
    </source>
</evidence>
<protein>
    <submittedName>
        <fullName evidence="5">Helix-turn-helix domain-containing protein</fullName>
    </submittedName>
</protein>
<dbReference type="Pfam" id="PF08279">
    <property type="entry name" value="HTH_11"/>
    <property type="match status" value="1"/>
</dbReference>
<gene>
    <name evidence="5" type="ORF">U2I54_18850</name>
</gene>
<dbReference type="Gene3D" id="3.40.50.2300">
    <property type="match status" value="1"/>
</dbReference>
<dbReference type="SUPFAM" id="SSF46785">
    <property type="entry name" value="Winged helix' DNA-binding domain"/>
    <property type="match status" value="1"/>
</dbReference>
<dbReference type="InterPro" id="IPR013196">
    <property type="entry name" value="HTH_11"/>
</dbReference>
<keyword evidence="1" id="KW-0805">Transcription regulation</keyword>
<dbReference type="InterPro" id="IPR007737">
    <property type="entry name" value="Mga_HTH"/>
</dbReference>
<dbReference type="InterPro" id="IPR036388">
    <property type="entry name" value="WH-like_DNA-bd_sf"/>
</dbReference>
<dbReference type="InterPro" id="IPR036390">
    <property type="entry name" value="WH_DNA-bd_sf"/>
</dbReference>
<keyword evidence="2" id="KW-0804">Transcription</keyword>
<comment type="caution">
    <text evidence="5">The sequence shown here is derived from an EMBL/GenBank/DDBJ whole genome shotgun (WGS) entry which is preliminary data.</text>
</comment>
<dbReference type="Pfam" id="PF05043">
    <property type="entry name" value="Mga"/>
    <property type="match status" value="1"/>
</dbReference>
<evidence type="ECO:0000313" key="6">
    <source>
        <dbReference type="Proteomes" id="UP001291930"/>
    </source>
</evidence>
<reference evidence="6" key="1">
    <citation type="submission" date="2023-11" db="EMBL/GenBank/DDBJ databases">
        <title>Genome Sequence of Bacillus pseudomycoides stain BUPM19.</title>
        <authorList>
            <person name="Farhat A."/>
        </authorList>
    </citation>
    <scope>NUCLEOTIDE SEQUENCE [LARGE SCALE GENOMIC DNA]</scope>
    <source>
        <strain evidence="6">BUPM19</strain>
    </source>
</reference>
<evidence type="ECO:0000256" key="1">
    <source>
        <dbReference type="ARBA" id="ARBA00023015"/>
    </source>
</evidence>
<evidence type="ECO:0000259" key="4">
    <source>
        <dbReference type="Pfam" id="PF08279"/>
    </source>
</evidence>
<dbReference type="PANTHER" id="PTHR30185:SF18">
    <property type="entry name" value="TRANSCRIPTIONAL REGULATOR MTLR"/>
    <property type="match status" value="1"/>
</dbReference>
<dbReference type="Gene3D" id="1.10.10.10">
    <property type="entry name" value="Winged helix-like DNA-binding domain superfamily/Winged helix DNA-binding domain"/>
    <property type="match status" value="1"/>
</dbReference>
<evidence type="ECO:0000313" key="5">
    <source>
        <dbReference type="EMBL" id="MDZ5609066.1"/>
    </source>
</evidence>
<feature type="domain" description="Mga helix-turn-helix" evidence="3">
    <location>
        <begin position="81"/>
        <end position="166"/>
    </location>
</feature>
<dbReference type="Proteomes" id="UP001291930">
    <property type="component" value="Unassembled WGS sequence"/>
</dbReference>
<sequence>MHNFTNSLIDDNAIKRKIYILEALNNGERLVPAQDLAYQLHCSTRTIVSDMSELRNELPINWEIISVKTKGYILIKPMADSILSMINKYLTESILYKIMIEIFNNRYCTLEKWSQSLYVNKSTLGKYLKNYKRVLNREGLSLNSKSGELQLKGNELNIRHYYSTFFYLTQRFSSEPLLPIELKNRFLSILHQNEVRMDFHLLCSSVFVFINRFYNKSYLTKEMKCKPIYDNKQLKCFNEIIITIEDYYGIQFSKKEKEALDIFLFLRSTSIYSQGALIIDYLTKSHQKTYKSYLNLIDILLTNNTLRSEQEEKLRVNLISYFYKLYIFNENHFSIGNVFDSVDPSRTEVLRNYKENVTLVSNWNLAYNNGKFSRDEIEYIAHYATVILNSFSGNINILFLFSGTTLRQNLIYTKIAQNLGEKVKIHKMVNHETKYDFIITNYQQLSNTKTPVIYISEFVAENEINAIKKRIFNFK</sequence>
<evidence type="ECO:0000256" key="2">
    <source>
        <dbReference type="ARBA" id="ARBA00023163"/>
    </source>
</evidence>
<organism evidence="5 6">
    <name type="scientific">Bacillus bingmayongensis</name>
    <dbReference type="NCBI Taxonomy" id="1150157"/>
    <lineage>
        <taxon>Bacteria</taxon>
        <taxon>Bacillati</taxon>
        <taxon>Bacillota</taxon>
        <taxon>Bacilli</taxon>
        <taxon>Bacillales</taxon>
        <taxon>Bacillaceae</taxon>
        <taxon>Bacillus</taxon>
    </lineage>
</organism>
<feature type="domain" description="Helix-turn-helix type 11" evidence="4">
    <location>
        <begin position="16"/>
        <end position="73"/>
    </location>
</feature>
<dbReference type="RefSeq" id="WP_374218630.1">
    <property type="nucleotide sequence ID" value="NZ_JAXOVW010000048.1"/>
</dbReference>
<proteinExistence type="predicted"/>